<dbReference type="AlphaFoldDB" id="A0A804MJE3"/>
<dbReference type="InParanoid" id="A0A804MJE3"/>
<dbReference type="EnsemblPlants" id="Zm00001eb090650_T001">
    <property type="protein sequence ID" value="Zm00001eb090650_P001"/>
    <property type="gene ID" value="Zm00001eb090650"/>
</dbReference>
<accession>A0A804MJE3</accession>
<keyword evidence="3" id="KW-1185">Reference proteome</keyword>
<sequence>MSSKSGFDDGVTDSGSRRSSAHIADSPTPFGQGTTTSHGGRTPGGHQLTSPTPPHHLARAPRHPTAAAPTRAPIRAPCDLPEESIEHGRRPAHDFGRRTPHLDDVRRRRGHRSSFRPAGSPAPEISVFAPNGHIGEQT</sequence>
<feature type="compositionally biased region" description="Polar residues" evidence="1">
    <location>
        <begin position="29"/>
        <end position="39"/>
    </location>
</feature>
<dbReference type="Gramene" id="Zm00001eb090650_T001">
    <property type="protein sequence ID" value="Zm00001eb090650_P001"/>
    <property type="gene ID" value="Zm00001eb090650"/>
</dbReference>
<reference evidence="3" key="1">
    <citation type="submission" date="2015-12" db="EMBL/GenBank/DDBJ databases">
        <title>Update maize B73 reference genome by single molecule sequencing technologies.</title>
        <authorList>
            <consortium name="Maize Genome Sequencing Project"/>
            <person name="Ware D."/>
        </authorList>
    </citation>
    <scope>NUCLEOTIDE SEQUENCE [LARGE SCALE GENOMIC DNA]</scope>
    <source>
        <strain evidence="3">cv. B73</strain>
    </source>
</reference>
<feature type="compositionally biased region" description="Low complexity" evidence="1">
    <location>
        <begin position="63"/>
        <end position="77"/>
    </location>
</feature>
<name>A0A804MJE3_MAIZE</name>
<evidence type="ECO:0000256" key="1">
    <source>
        <dbReference type="SAM" id="MobiDB-lite"/>
    </source>
</evidence>
<reference evidence="2" key="3">
    <citation type="submission" date="2021-05" db="UniProtKB">
        <authorList>
            <consortium name="EnsemblPlants"/>
        </authorList>
    </citation>
    <scope>IDENTIFICATION</scope>
    <source>
        <strain evidence="2">cv. B73</strain>
    </source>
</reference>
<evidence type="ECO:0000313" key="3">
    <source>
        <dbReference type="Proteomes" id="UP000007305"/>
    </source>
</evidence>
<reference evidence="2" key="2">
    <citation type="submission" date="2019-07" db="EMBL/GenBank/DDBJ databases">
        <authorList>
            <person name="Seetharam A."/>
            <person name="Woodhouse M."/>
            <person name="Cannon E."/>
        </authorList>
    </citation>
    <scope>NUCLEOTIDE SEQUENCE [LARGE SCALE GENOMIC DNA]</scope>
    <source>
        <strain evidence="2">cv. B73</strain>
    </source>
</reference>
<feature type="region of interest" description="Disordered" evidence="1">
    <location>
        <begin position="1"/>
        <end position="138"/>
    </location>
</feature>
<proteinExistence type="predicted"/>
<evidence type="ECO:0000313" key="2">
    <source>
        <dbReference type="EnsemblPlants" id="Zm00001eb090650_P001"/>
    </source>
</evidence>
<feature type="compositionally biased region" description="Basic and acidic residues" evidence="1">
    <location>
        <begin position="84"/>
        <end position="106"/>
    </location>
</feature>
<protein>
    <submittedName>
        <fullName evidence="2">Uncharacterized protein</fullName>
    </submittedName>
</protein>
<organism evidence="2 3">
    <name type="scientific">Zea mays</name>
    <name type="common">Maize</name>
    <dbReference type="NCBI Taxonomy" id="4577"/>
    <lineage>
        <taxon>Eukaryota</taxon>
        <taxon>Viridiplantae</taxon>
        <taxon>Streptophyta</taxon>
        <taxon>Embryophyta</taxon>
        <taxon>Tracheophyta</taxon>
        <taxon>Spermatophyta</taxon>
        <taxon>Magnoliopsida</taxon>
        <taxon>Liliopsida</taxon>
        <taxon>Poales</taxon>
        <taxon>Poaceae</taxon>
        <taxon>PACMAD clade</taxon>
        <taxon>Panicoideae</taxon>
        <taxon>Andropogonodae</taxon>
        <taxon>Andropogoneae</taxon>
        <taxon>Tripsacinae</taxon>
        <taxon>Zea</taxon>
    </lineage>
</organism>
<dbReference type="Proteomes" id="UP000007305">
    <property type="component" value="Chromosome 2"/>
</dbReference>